<evidence type="ECO:0000313" key="3">
    <source>
        <dbReference type="Proteomes" id="UP000215305"/>
    </source>
</evidence>
<reference evidence="2" key="1">
    <citation type="submission" date="2018-08" db="EMBL/GenBank/DDBJ databases">
        <title>Draft genome sequence of azole-resistant Aspergillus thermomutatus (Neosartorya pseudofischeri) strain HMR AF 39, isolated from a human nasal aspirate.</title>
        <authorList>
            <person name="Parent-Michaud M."/>
            <person name="Dufresne P.J."/>
            <person name="Fournier E."/>
            <person name="Martineau C."/>
            <person name="Moreira S."/>
            <person name="Perkins V."/>
            <person name="De Repentigny L."/>
            <person name="Dufresne S.F."/>
        </authorList>
    </citation>
    <scope>NUCLEOTIDE SEQUENCE [LARGE SCALE GENOMIC DNA]</scope>
    <source>
        <strain evidence="2">HMR AF 39</strain>
    </source>
</reference>
<dbReference type="AlphaFoldDB" id="A0A397HQN8"/>
<dbReference type="Proteomes" id="UP000215305">
    <property type="component" value="Unassembled WGS sequence"/>
</dbReference>
<protein>
    <recommendedName>
        <fullName evidence="1">AB hydrolase-1 domain-containing protein</fullName>
    </recommendedName>
</protein>
<dbReference type="PRINTS" id="PR00412">
    <property type="entry name" value="EPOXHYDRLASE"/>
</dbReference>
<dbReference type="InterPro" id="IPR029058">
    <property type="entry name" value="AB_hydrolase_fold"/>
</dbReference>
<dbReference type="InterPro" id="IPR000073">
    <property type="entry name" value="AB_hydrolase_1"/>
</dbReference>
<dbReference type="OrthoDB" id="284184at2759"/>
<dbReference type="STRING" id="41047.A0A397HQN8"/>
<sequence length="350" mass="39608">MAYPHLTYTTARALTYSYIHIPPQFPNTQYILFLHGFPSTSHDWRHQISFFVAKGYGILAPDLLGFGGTSKPSELEMYKGEGMARDIVEIMVLEGVRVVVGVAHDWGSFLLSRLANYHPERFSAYVFIDHGYSAPGRSLTTAVIQHINSSVQAKLGFSIFGYFLFFNEEDAPKLLNEHSESVESLFFANDNEINKKYKGAPGGLRTWLTEGKIVDLPAYLTSEVKFLAVVHGVFKLAYIEQDHKHYQHAFSVENGGYGPAINWYRANLRNINEEDEKKIPTPAHTLTHPTLLIASTGYIITVTANFPEQMRPLVPDLKVENVNGGHWLQLEKADEVNKILEEFMEEKRLV</sequence>
<proteinExistence type="predicted"/>
<evidence type="ECO:0000313" key="2">
    <source>
        <dbReference type="EMBL" id="RHZ65481.1"/>
    </source>
</evidence>
<comment type="caution">
    <text evidence="2">The sequence shown here is derived from an EMBL/GenBank/DDBJ whole genome shotgun (WGS) entry which is preliminary data.</text>
</comment>
<dbReference type="VEuPathDB" id="FungiDB:CDV56_100245"/>
<dbReference type="RefSeq" id="XP_026617839.1">
    <property type="nucleotide sequence ID" value="XM_026753864.1"/>
</dbReference>
<dbReference type="PANTHER" id="PTHR43798">
    <property type="entry name" value="MONOACYLGLYCEROL LIPASE"/>
    <property type="match status" value="1"/>
</dbReference>
<dbReference type="SUPFAM" id="SSF53474">
    <property type="entry name" value="alpha/beta-Hydrolases"/>
    <property type="match status" value="1"/>
</dbReference>
<dbReference type="GO" id="GO:0016020">
    <property type="term" value="C:membrane"/>
    <property type="evidence" value="ECO:0007669"/>
    <property type="project" value="TreeGrafter"/>
</dbReference>
<dbReference type="Gene3D" id="3.40.50.1820">
    <property type="entry name" value="alpha/beta hydrolase"/>
    <property type="match status" value="1"/>
</dbReference>
<dbReference type="PANTHER" id="PTHR43798:SF33">
    <property type="entry name" value="HYDROLASE, PUTATIVE (AFU_ORTHOLOGUE AFUA_2G14860)-RELATED"/>
    <property type="match status" value="1"/>
</dbReference>
<keyword evidence="3" id="KW-1185">Reference proteome</keyword>
<evidence type="ECO:0000259" key="1">
    <source>
        <dbReference type="Pfam" id="PF00561"/>
    </source>
</evidence>
<dbReference type="GO" id="GO:0047372">
    <property type="term" value="F:monoacylglycerol lipase activity"/>
    <property type="evidence" value="ECO:0007669"/>
    <property type="project" value="TreeGrafter"/>
</dbReference>
<dbReference type="Pfam" id="PF00561">
    <property type="entry name" value="Abhydrolase_1"/>
    <property type="match status" value="1"/>
</dbReference>
<accession>A0A397HQN8</accession>
<feature type="domain" description="AB hydrolase-1" evidence="1">
    <location>
        <begin position="31"/>
        <end position="333"/>
    </location>
</feature>
<dbReference type="InterPro" id="IPR000639">
    <property type="entry name" value="Epox_hydrolase-like"/>
</dbReference>
<organism evidence="2 3">
    <name type="scientific">Aspergillus thermomutatus</name>
    <name type="common">Neosartorya pseudofischeri</name>
    <dbReference type="NCBI Taxonomy" id="41047"/>
    <lineage>
        <taxon>Eukaryota</taxon>
        <taxon>Fungi</taxon>
        <taxon>Dikarya</taxon>
        <taxon>Ascomycota</taxon>
        <taxon>Pezizomycotina</taxon>
        <taxon>Eurotiomycetes</taxon>
        <taxon>Eurotiomycetidae</taxon>
        <taxon>Eurotiales</taxon>
        <taxon>Aspergillaceae</taxon>
        <taxon>Aspergillus</taxon>
        <taxon>Aspergillus subgen. Fumigati</taxon>
    </lineage>
</organism>
<dbReference type="EMBL" id="NKHU02000017">
    <property type="protein sequence ID" value="RHZ65481.1"/>
    <property type="molecule type" value="Genomic_DNA"/>
</dbReference>
<gene>
    <name evidence="2" type="ORF">CDV56_100245</name>
</gene>
<dbReference type="InterPro" id="IPR050266">
    <property type="entry name" value="AB_hydrolase_sf"/>
</dbReference>
<name>A0A397HQN8_ASPTH</name>
<dbReference type="GO" id="GO:0046464">
    <property type="term" value="P:acylglycerol catabolic process"/>
    <property type="evidence" value="ECO:0007669"/>
    <property type="project" value="TreeGrafter"/>
</dbReference>
<dbReference type="GeneID" id="38122219"/>